<organism evidence="2 3">
    <name type="scientific">Pogonophryne albipinna</name>
    <dbReference type="NCBI Taxonomy" id="1090488"/>
    <lineage>
        <taxon>Eukaryota</taxon>
        <taxon>Metazoa</taxon>
        <taxon>Chordata</taxon>
        <taxon>Craniata</taxon>
        <taxon>Vertebrata</taxon>
        <taxon>Euteleostomi</taxon>
        <taxon>Actinopterygii</taxon>
        <taxon>Neopterygii</taxon>
        <taxon>Teleostei</taxon>
        <taxon>Neoteleostei</taxon>
        <taxon>Acanthomorphata</taxon>
        <taxon>Eupercaria</taxon>
        <taxon>Perciformes</taxon>
        <taxon>Notothenioidei</taxon>
        <taxon>Pogonophryne</taxon>
    </lineage>
</organism>
<sequence length="126" mass="13524">DPGWAKKHELSKGIISATPMEAVKLSHRSKRFPADPQSFKAGVLSCCNAATSAQTDLLKQDDITLAHSAPSHPPGQAPGSSETGALAQNDRFPPTAPAKFQDLITENYILLNPSPRLEAVPLWREA</sequence>
<dbReference type="EMBL" id="JAPTMU010000001">
    <property type="protein sequence ID" value="KAJ4948851.1"/>
    <property type="molecule type" value="Genomic_DNA"/>
</dbReference>
<evidence type="ECO:0000256" key="1">
    <source>
        <dbReference type="SAM" id="MobiDB-lite"/>
    </source>
</evidence>
<dbReference type="AlphaFoldDB" id="A0AAD6BPU6"/>
<protein>
    <submittedName>
        <fullName evidence="2">Uncharacterized protein</fullName>
    </submittedName>
</protein>
<gene>
    <name evidence="2" type="ORF">JOQ06_020374</name>
</gene>
<feature type="non-terminal residue" evidence="2">
    <location>
        <position position="1"/>
    </location>
</feature>
<name>A0AAD6BPU6_9TELE</name>
<evidence type="ECO:0000313" key="3">
    <source>
        <dbReference type="Proteomes" id="UP001219934"/>
    </source>
</evidence>
<feature type="region of interest" description="Disordered" evidence="1">
    <location>
        <begin position="61"/>
        <end position="97"/>
    </location>
</feature>
<accession>A0AAD6BPU6</accession>
<keyword evidence="3" id="KW-1185">Reference proteome</keyword>
<reference evidence="2" key="1">
    <citation type="submission" date="2022-11" db="EMBL/GenBank/DDBJ databases">
        <title>Chromosome-level genome of Pogonophryne albipinna.</title>
        <authorList>
            <person name="Jo E."/>
        </authorList>
    </citation>
    <scope>NUCLEOTIDE SEQUENCE</scope>
    <source>
        <strain evidence="2">SGF0006</strain>
        <tissue evidence="2">Muscle</tissue>
    </source>
</reference>
<comment type="caution">
    <text evidence="2">The sequence shown here is derived from an EMBL/GenBank/DDBJ whole genome shotgun (WGS) entry which is preliminary data.</text>
</comment>
<evidence type="ECO:0000313" key="2">
    <source>
        <dbReference type="EMBL" id="KAJ4948851.1"/>
    </source>
</evidence>
<feature type="non-terminal residue" evidence="2">
    <location>
        <position position="126"/>
    </location>
</feature>
<proteinExistence type="predicted"/>
<dbReference type="Proteomes" id="UP001219934">
    <property type="component" value="Unassembled WGS sequence"/>
</dbReference>